<sequence>MGHLNSTSDAPLSPTALSPAVLSAIVVPPVVPPLYPKYGVIHRNSFKPLGRPCIPFHSIPQTANAGVCMLAGVQMEWNAAFIVCLKCAHVYAALFPSLPHPFTAGTATYSEVENSTNQKSGLGAQVPIPQLEKPKFIRKQKVNGMNESIKKNKFKKTSL</sequence>
<accession>A0A974DZF5</accession>
<dbReference type="AlphaFoldDB" id="A0A974DZF5"/>
<evidence type="ECO:0000313" key="1">
    <source>
        <dbReference type="EMBL" id="OCU01095.1"/>
    </source>
</evidence>
<protein>
    <submittedName>
        <fullName evidence="1">Uncharacterized protein</fullName>
    </submittedName>
</protein>
<evidence type="ECO:0000313" key="2">
    <source>
        <dbReference type="Proteomes" id="UP000694892"/>
    </source>
</evidence>
<reference evidence="2" key="1">
    <citation type="journal article" date="2016" name="Nature">
        <title>Genome evolution in the allotetraploid frog Xenopus laevis.</title>
        <authorList>
            <person name="Session A.M."/>
            <person name="Uno Y."/>
            <person name="Kwon T."/>
            <person name="Chapman J.A."/>
            <person name="Toyoda A."/>
            <person name="Takahashi S."/>
            <person name="Fukui A."/>
            <person name="Hikosaka A."/>
            <person name="Suzuki A."/>
            <person name="Kondo M."/>
            <person name="van Heeringen S.J."/>
            <person name="Quigley I."/>
            <person name="Heinz S."/>
            <person name="Ogino H."/>
            <person name="Ochi H."/>
            <person name="Hellsten U."/>
            <person name="Lyons J.B."/>
            <person name="Simakov O."/>
            <person name="Putnam N."/>
            <person name="Stites J."/>
            <person name="Kuroki Y."/>
            <person name="Tanaka T."/>
            <person name="Michiue T."/>
            <person name="Watanabe M."/>
            <person name="Bogdanovic O."/>
            <person name="Lister R."/>
            <person name="Georgiou G."/>
            <person name="Paranjpe S.S."/>
            <person name="van Kruijsbergen I."/>
            <person name="Shu S."/>
            <person name="Carlson J."/>
            <person name="Kinoshita T."/>
            <person name="Ohta Y."/>
            <person name="Mawaribuchi S."/>
            <person name="Jenkins J."/>
            <person name="Grimwood J."/>
            <person name="Schmutz J."/>
            <person name="Mitros T."/>
            <person name="Mozaffari S.V."/>
            <person name="Suzuki Y."/>
            <person name="Haramoto Y."/>
            <person name="Yamamoto T.S."/>
            <person name="Takagi C."/>
            <person name="Heald R."/>
            <person name="Miller K."/>
            <person name="Haudenschild C."/>
            <person name="Kitzman J."/>
            <person name="Nakayama T."/>
            <person name="Izutsu Y."/>
            <person name="Robert J."/>
            <person name="Fortriede J."/>
            <person name="Burns K."/>
            <person name="Lotay V."/>
            <person name="Karimi K."/>
            <person name="Yasuoka Y."/>
            <person name="Dichmann D.S."/>
            <person name="Flajnik M.F."/>
            <person name="Houston D.W."/>
            <person name="Shendure J."/>
            <person name="DuPasquier L."/>
            <person name="Vize P.D."/>
            <person name="Zorn A.M."/>
            <person name="Ito M."/>
            <person name="Marcotte E.M."/>
            <person name="Wallingford J.B."/>
            <person name="Ito Y."/>
            <person name="Asashima M."/>
            <person name="Ueno N."/>
            <person name="Matsuda Y."/>
            <person name="Veenstra G.J."/>
            <person name="Fujiyama A."/>
            <person name="Harland R.M."/>
            <person name="Taira M."/>
            <person name="Rokhsar D.S."/>
        </authorList>
    </citation>
    <scope>NUCLEOTIDE SEQUENCE [LARGE SCALE GENOMIC DNA]</scope>
    <source>
        <strain evidence="2">J</strain>
    </source>
</reference>
<gene>
    <name evidence="1" type="ORF">XELAEV_18006878mg</name>
</gene>
<proteinExistence type="predicted"/>
<organism evidence="1 2">
    <name type="scientific">Xenopus laevis</name>
    <name type="common">African clawed frog</name>
    <dbReference type="NCBI Taxonomy" id="8355"/>
    <lineage>
        <taxon>Eukaryota</taxon>
        <taxon>Metazoa</taxon>
        <taxon>Chordata</taxon>
        <taxon>Craniata</taxon>
        <taxon>Vertebrata</taxon>
        <taxon>Euteleostomi</taxon>
        <taxon>Amphibia</taxon>
        <taxon>Batrachia</taxon>
        <taxon>Anura</taxon>
        <taxon>Pipoidea</taxon>
        <taxon>Pipidae</taxon>
        <taxon>Xenopodinae</taxon>
        <taxon>Xenopus</taxon>
        <taxon>Xenopus</taxon>
    </lineage>
</organism>
<name>A0A974DZF5_XENLA</name>
<dbReference type="Proteomes" id="UP000694892">
    <property type="component" value="Chromosome 1L"/>
</dbReference>
<dbReference type="EMBL" id="CM004466">
    <property type="protein sequence ID" value="OCU01095.1"/>
    <property type="molecule type" value="Genomic_DNA"/>
</dbReference>